<feature type="transmembrane region" description="Helical" evidence="1">
    <location>
        <begin position="228"/>
        <end position="246"/>
    </location>
</feature>
<proteinExistence type="predicted"/>
<evidence type="ECO:0000256" key="1">
    <source>
        <dbReference type="SAM" id="Phobius"/>
    </source>
</evidence>
<feature type="transmembrane region" description="Helical" evidence="1">
    <location>
        <begin position="441"/>
        <end position="464"/>
    </location>
</feature>
<feature type="transmembrane region" description="Helical" evidence="1">
    <location>
        <begin position="184"/>
        <end position="207"/>
    </location>
</feature>
<feature type="transmembrane region" description="Helical" evidence="1">
    <location>
        <begin position="911"/>
        <end position="930"/>
    </location>
</feature>
<keyword evidence="1" id="KW-1133">Transmembrane helix</keyword>
<gene>
    <name evidence="2" type="ORF">TrVE_jg14019</name>
</gene>
<keyword evidence="1" id="KW-0812">Transmembrane</keyword>
<accession>A0A9W7FHC3</accession>
<feature type="transmembrane region" description="Helical" evidence="1">
    <location>
        <begin position="476"/>
        <end position="495"/>
    </location>
</feature>
<dbReference type="EMBL" id="BRXX01000436">
    <property type="protein sequence ID" value="GMI12053.1"/>
    <property type="molecule type" value="Genomic_DNA"/>
</dbReference>
<reference evidence="3" key="1">
    <citation type="journal article" date="2023" name="Commun. Biol.">
        <title>Genome analysis of Parmales, the sister group of diatoms, reveals the evolutionary specialization of diatoms from phago-mixotrophs to photoautotrophs.</title>
        <authorList>
            <person name="Ban H."/>
            <person name="Sato S."/>
            <person name="Yoshikawa S."/>
            <person name="Yamada K."/>
            <person name="Nakamura Y."/>
            <person name="Ichinomiya M."/>
            <person name="Sato N."/>
            <person name="Blanc-Mathieu R."/>
            <person name="Endo H."/>
            <person name="Kuwata A."/>
            <person name="Ogata H."/>
        </authorList>
    </citation>
    <scope>NUCLEOTIDE SEQUENCE [LARGE SCALE GENOMIC DNA]</scope>
    <source>
        <strain evidence="3">NIES 3699</strain>
    </source>
</reference>
<feature type="transmembrane region" description="Helical" evidence="1">
    <location>
        <begin position="782"/>
        <end position="802"/>
    </location>
</feature>
<feature type="transmembrane region" description="Helical" evidence="1">
    <location>
        <begin position="757"/>
        <end position="776"/>
    </location>
</feature>
<keyword evidence="3" id="KW-1185">Reference proteome</keyword>
<feature type="transmembrane region" description="Helical" evidence="1">
    <location>
        <begin position="507"/>
        <end position="527"/>
    </location>
</feature>
<feature type="transmembrane region" description="Helical" evidence="1">
    <location>
        <begin position="830"/>
        <end position="848"/>
    </location>
</feature>
<feature type="transmembrane region" description="Helical" evidence="1">
    <location>
        <begin position="266"/>
        <end position="291"/>
    </location>
</feature>
<dbReference type="Proteomes" id="UP001165160">
    <property type="component" value="Unassembled WGS sequence"/>
</dbReference>
<dbReference type="AlphaFoldDB" id="A0A9W7FHC3"/>
<organism evidence="2 3">
    <name type="scientific">Triparma verrucosa</name>
    <dbReference type="NCBI Taxonomy" id="1606542"/>
    <lineage>
        <taxon>Eukaryota</taxon>
        <taxon>Sar</taxon>
        <taxon>Stramenopiles</taxon>
        <taxon>Ochrophyta</taxon>
        <taxon>Bolidophyceae</taxon>
        <taxon>Parmales</taxon>
        <taxon>Triparmaceae</taxon>
        <taxon>Triparma</taxon>
    </lineage>
</organism>
<feature type="transmembrane region" description="Helical" evidence="1">
    <location>
        <begin position="34"/>
        <end position="58"/>
    </location>
</feature>
<sequence>MSVNPLHLSTLNTEQRTIVEESIYQAEIVTELSWVVQIIFFLVGLGRPALSIAAYLFWEEKDQAYPDRGYLSKKLGSTYQDMFMALTIPSFVFSLWAKPRRSDFGYKCFLLFQWLLFVVPYELFKALIDIKDNDGSLGFRETYQIIVRIVIIWGFLFSLVTWNVRRLIAALSDKELSTFLTDKLLFEGFNSLTIAAYFTFEPLICVLPKANKKKQDDECLTLVSAQTGLSYFVILFIFIRLGFGAIPRAELKKQSVSLASVLRGIFSFSDLILGSASVMVMVSVCVLLAYVTGTTDNDKKDEDVLDEDHPINKIGLLGLVMYIFQSIYKGAKITGFKLPTCLRWFRKSQAEQEEPDEGGEEEGDTVNDLNGVMFGVNLDEDEGGVEDEEEILYSVSPFVILVLRIPAYILPYICWKTVTDDEIEANKYIQISSADRTRKHVFMEAASFCYAFIVGLLLLDWGYVLREEISDIVRNVISIFMAIILLIVGLNYQLSLSLLSVEHCSRFLLATANKFLEVVPILVYLTARSARCFFEKPDEWANLVCKSNALSQSYLAIYILSVTGLFSISEYYPPDLRERFTITIAKIAKLDLGVLDAIQVLGLLTIFMCGLWQFANSRTENDLSSLDFTGRIGLVFCAVVNIIEAVKVFLGIQELHARKLHGSETDLSVERTSTQRRRAPVTEMSWVFTFLGMTICLIYNVLEIIILHSAIEKGPDYDATIDIFYSGLLAPFVFWYAGIATFTYCRRTGTLATRSLYGCYIFTAVLPEILAMAKGFFIESYIYALCVSARIVFWFCLFRKVLLPLRKEAAKKSDEELAAFNVNVIMKKSASVFVPVLFFVFESFACIIENENDAKCLTTSIATMFVNCMLVCGLLIRVCTYASTTQVRNACCLSYSSIATFKLSRKHKMEVFLGLVSLGAGLFQASLIGSSEDLKDVKDEEEVGVYHNEIYYVGAVGFYCAVTLFIIEGLSLANASKAFSGENARFLFTKERSMKRFDHKKITEDTIRGGGAL</sequence>
<feature type="transmembrane region" description="Helical" evidence="1">
    <location>
        <begin position="686"/>
        <end position="711"/>
    </location>
</feature>
<feature type="transmembrane region" description="Helical" evidence="1">
    <location>
        <begin position="553"/>
        <end position="572"/>
    </location>
</feature>
<feature type="transmembrane region" description="Helical" evidence="1">
    <location>
        <begin position="145"/>
        <end position="164"/>
    </location>
</feature>
<evidence type="ECO:0000313" key="2">
    <source>
        <dbReference type="EMBL" id="GMI12053.1"/>
    </source>
</evidence>
<feature type="transmembrane region" description="Helical" evidence="1">
    <location>
        <begin position="104"/>
        <end position="124"/>
    </location>
</feature>
<keyword evidence="1" id="KW-0472">Membrane</keyword>
<evidence type="ECO:0000313" key="3">
    <source>
        <dbReference type="Proteomes" id="UP001165160"/>
    </source>
</evidence>
<feature type="transmembrane region" description="Helical" evidence="1">
    <location>
        <begin position="860"/>
        <end position="879"/>
    </location>
</feature>
<feature type="transmembrane region" description="Helical" evidence="1">
    <location>
        <begin position="723"/>
        <end position="745"/>
    </location>
</feature>
<feature type="transmembrane region" description="Helical" evidence="1">
    <location>
        <begin position="630"/>
        <end position="650"/>
    </location>
</feature>
<protein>
    <submittedName>
        <fullName evidence="2">Uncharacterized protein</fullName>
    </submittedName>
</protein>
<name>A0A9W7FHC3_9STRA</name>
<comment type="caution">
    <text evidence="2">The sequence shown here is derived from an EMBL/GenBank/DDBJ whole genome shotgun (WGS) entry which is preliminary data.</text>
</comment>
<feature type="transmembrane region" description="Helical" evidence="1">
    <location>
        <begin position="593"/>
        <end position="615"/>
    </location>
</feature>
<feature type="transmembrane region" description="Helical" evidence="1">
    <location>
        <begin position="950"/>
        <end position="967"/>
    </location>
</feature>